<dbReference type="Proteomes" id="UP001054945">
    <property type="component" value="Unassembled WGS sequence"/>
</dbReference>
<reference evidence="1 2" key="1">
    <citation type="submission" date="2021-06" db="EMBL/GenBank/DDBJ databases">
        <title>Caerostris extrusa draft genome.</title>
        <authorList>
            <person name="Kono N."/>
            <person name="Arakawa K."/>
        </authorList>
    </citation>
    <scope>NUCLEOTIDE SEQUENCE [LARGE SCALE GENOMIC DNA]</scope>
</reference>
<dbReference type="EMBL" id="BPLR01013464">
    <property type="protein sequence ID" value="GIY61409.1"/>
    <property type="molecule type" value="Genomic_DNA"/>
</dbReference>
<keyword evidence="2" id="KW-1185">Reference proteome</keyword>
<proteinExistence type="predicted"/>
<sequence>MRLVARVVRPVKGRCTLRLCRHRRARCERYRCSGLRRDSTLEAFSHNPTDGSFAPLVTRQAHVPRAGTCGLRTRAGLLSQRPAISRVSPSYVRPTSP</sequence>
<name>A0AAV4UUJ7_CAEEX</name>
<comment type="caution">
    <text evidence="1">The sequence shown here is derived from an EMBL/GenBank/DDBJ whole genome shotgun (WGS) entry which is preliminary data.</text>
</comment>
<evidence type="ECO:0000313" key="2">
    <source>
        <dbReference type="Proteomes" id="UP001054945"/>
    </source>
</evidence>
<evidence type="ECO:0000313" key="1">
    <source>
        <dbReference type="EMBL" id="GIY61409.1"/>
    </source>
</evidence>
<accession>A0AAV4UUJ7</accession>
<dbReference type="AlphaFoldDB" id="A0AAV4UUJ7"/>
<organism evidence="1 2">
    <name type="scientific">Caerostris extrusa</name>
    <name type="common">Bark spider</name>
    <name type="synonym">Caerostris bankana</name>
    <dbReference type="NCBI Taxonomy" id="172846"/>
    <lineage>
        <taxon>Eukaryota</taxon>
        <taxon>Metazoa</taxon>
        <taxon>Ecdysozoa</taxon>
        <taxon>Arthropoda</taxon>
        <taxon>Chelicerata</taxon>
        <taxon>Arachnida</taxon>
        <taxon>Araneae</taxon>
        <taxon>Araneomorphae</taxon>
        <taxon>Entelegynae</taxon>
        <taxon>Araneoidea</taxon>
        <taxon>Araneidae</taxon>
        <taxon>Caerostris</taxon>
    </lineage>
</organism>
<gene>
    <name evidence="1" type="ORF">CEXT_430681</name>
</gene>
<protein>
    <submittedName>
        <fullName evidence="1">Uncharacterized protein</fullName>
    </submittedName>
</protein>